<comment type="caution">
    <text evidence="2">The sequence shown here is derived from an EMBL/GenBank/DDBJ whole genome shotgun (WGS) entry which is preliminary data.</text>
</comment>
<name>A0A086A2X4_9FLAO</name>
<feature type="transmembrane region" description="Helical" evidence="1">
    <location>
        <begin position="74"/>
        <end position="95"/>
    </location>
</feature>
<protein>
    <submittedName>
        <fullName evidence="2">Uncharacterized protein</fullName>
    </submittedName>
</protein>
<evidence type="ECO:0000313" key="2">
    <source>
        <dbReference type="EMBL" id="KFF11038.1"/>
    </source>
</evidence>
<dbReference type="STRING" id="445961.IW15_17910"/>
<gene>
    <name evidence="2" type="ORF">IW15_17910</name>
</gene>
<dbReference type="EMBL" id="JPRH01000008">
    <property type="protein sequence ID" value="KFF11038.1"/>
    <property type="molecule type" value="Genomic_DNA"/>
</dbReference>
<keyword evidence="3" id="KW-1185">Reference proteome</keyword>
<evidence type="ECO:0000256" key="1">
    <source>
        <dbReference type="SAM" id="Phobius"/>
    </source>
</evidence>
<proteinExistence type="predicted"/>
<feature type="transmembrane region" description="Helical" evidence="1">
    <location>
        <begin position="12"/>
        <end position="29"/>
    </location>
</feature>
<reference evidence="2 3" key="1">
    <citation type="submission" date="2014-07" db="EMBL/GenBank/DDBJ databases">
        <title>Genome of Chryseobacterium soli DSM 19298.</title>
        <authorList>
            <person name="Stropko S.J."/>
            <person name="Pipes S.E."/>
            <person name="Newman J."/>
        </authorList>
    </citation>
    <scope>NUCLEOTIDE SEQUENCE [LARGE SCALE GENOMIC DNA]</scope>
    <source>
        <strain evidence="2 3">DSM 19298</strain>
    </source>
</reference>
<keyword evidence="1" id="KW-0812">Transmembrane</keyword>
<keyword evidence="1" id="KW-0472">Membrane</keyword>
<feature type="transmembrane region" description="Helical" evidence="1">
    <location>
        <begin position="50"/>
        <end position="68"/>
    </location>
</feature>
<dbReference type="Proteomes" id="UP000028705">
    <property type="component" value="Unassembled WGS sequence"/>
</dbReference>
<organism evidence="2 3">
    <name type="scientific">Chryseobacterium soli</name>
    <dbReference type="NCBI Taxonomy" id="445961"/>
    <lineage>
        <taxon>Bacteria</taxon>
        <taxon>Pseudomonadati</taxon>
        <taxon>Bacteroidota</taxon>
        <taxon>Flavobacteriia</taxon>
        <taxon>Flavobacteriales</taxon>
        <taxon>Weeksellaceae</taxon>
        <taxon>Chryseobacterium group</taxon>
        <taxon>Chryseobacterium</taxon>
    </lineage>
</organism>
<accession>A0A086A2X4</accession>
<keyword evidence="1" id="KW-1133">Transmembrane helix</keyword>
<sequence length="102" mass="12089">MEGAGLEKLMYFLIIVMVLFGFSFFIFLYHCIRARKEARKKQLKITDTKSFGYILGGILLFMIEANIFYSWEGGFFQCFILVFSPVLLMLFGFCYNKLFWKK</sequence>
<evidence type="ECO:0000313" key="3">
    <source>
        <dbReference type="Proteomes" id="UP000028705"/>
    </source>
</evidence>
<dbReference type="AlphaFoldDB" id="A0A086A2X4"/>